<keyword evidence="3" id="KW-0547">Nucleotide-binding</keyword>
<gene>
    <name evidence="15" type="ORF">HNP46_000149</name>
</gene>
<comment type="similarity">
    <text evidence="1">Belongs to the helicase family. RecQ subfamily.</text>
</comment>
<evidence type="ECO:0000256" key="4">
    <source>
        <dbReference type="ARBA" id="ARBA00022801"/>
    </source>
</evidence>
<evidence type="ECO:0000313" key="16">
    <source>
        <dbReference type="Proteomes" id="UP000566995"/>
    </source>
</evidence>
<comment type="catalytic activity">
    <reaction evidence="9">
        <text>Couples ATP hydrolysis with the unwinding of duplex DNA by translocating in the 3'-5' direction.</text>
        <dbReference type="EC" id="5.6.2.4"/>
    </reaction>
</comment>
<sequence>MPIVDSVLNGRDILAILKTSGGKSLCYQLPAIHLGGTTIVISPLISLMKDQVEALDKKGISATFANSSIPAGEMRLRYEGLSKGKYTLFYISPERMKDPEFLGALIRSPVRVFAVDEAHCASQWGHNFRPAYAKVGEYLDEIEDYLQRPIQRLAFTATANSKVQEDIVRMLRLKAPEVHIQDFDRDNITYSVIPCANTNRSDDVLRLVMEHPEDCIIVYCVTVKEVEKVCHYLQDFGVQANRYHGKLPTDEKNQIQEDFLNDKIRVLVATSAFGMGVDKPNVRLVIHPQMPGSVEAYSQESGRAGRDGLPAKAILLYHPNDRSIHAYFIGVTNPNGAKIEPIKRVIGKILVNGPAPLSFKHISLQASRQQSIINSVLEGLNSSQSDIKMVDVQATVGMLVNQGELEVFEGVYTLANWQDDSDYYWIEEVRKNDWSKLSAMCNWCETNLCRRWTMLRYFDERKPIYRCGMCDNCQRESLSQLAIGPLEKTVRTSTLINLAKNLQPLVGAEGSRWLHVLLGTLSPDELTPGEQEVFGRFAWNAVSDIRRWRDMLVEREILTQDNALTEQGHLWIDGKLVIEPRSVPQITVETGRIVSIQEVEQRMKVLKAWRKATAYREDCAEIQICSEAQLKKIVVLDDVTESSLTGAGFNPSWLRKYAGGVTLAISKIPKAEDVSA</sequence>
<evidence type="ECO:0000313" key="15">
    <source>
        <dbReference type="EMBL" id="MBB4861338.1"/>
    </source>
</evidence>
<dbReference type="InterPro" id="IPR004589">
    <property type="entry name" value="DNA_helicase_ATP-dep_RecQ"/>
</dbReference>
<name>A0A7W7NY54_PSENT</name>
<evidence type="ECO:0000256" key="6">
    <source>
        <dbReference type="ARBA" id="ARBA00022840"/>
    </source>
</evidence>
<organism evidence="15 16">
    <name type="scientific">Pseudomonas nitroreducens</name>
    <dbReference type="NCBI Taxonomy" id="46680"/>
    <lineage>
        <taxon>Bacteria</taxon>
        <taxon>Pseudomonadati</taxon>
        <taxon>Pseudomonadota</taxon>
        <taxon>Gammaproteobacteria</taxon>
        <taxon>Pseudomonadales</taxon>
        <taxon>Pseudomonadaceae</taxon>
        <taxon>Pseudomonas</taxon>
    </lineage>
</organism>
<dbReference type="EC" id="5.6.2.4" evidence="10"/>
<dbReference type="GO" id="GO:0016787">
    <property type="term" value="F:hydrolase activity"/>
    <property type="evidence" value="ECO:0007669"/>
    <property type="project" value="UniProtKB-KW"/>
</dbReference>
<protein>
    <recommendedName>
        <fullName evidence="11">ATP-dependent DNA helicase RecQ</fullName>
        <ecNumber evidence="10">5.6.2.4</ecNumber>
    </recommendedName>
    <alternativeName>
        <fullName evidence="12">DNA 3'-5' helicase RecQ</fullName>
    </alternativeName>
</protein>
<evidence type="ECO:0000256" key="12">
    <source>
        <dbReference type="ARBA" id="ARBA00044550"/>
    </source>
</evidence>
<dbReference type="Pfam" id="PF16124">
    <property type="entry name" value="RecQ_Zn_bind"/>
    <property type="match status" value="1"/>
</dbReference>
<dbReference type="GO" id="GO:0003677">
    <property type="term" value="F:DNA binding"/>
    <property type="evidence" value="ECO:0007669"/>
    <property type="project" value="UniProtKB-KW"/>
</dbReference>
<evidence type="ECO:0000256" key="1">
    <source>
        <dbReference type="ARBA" id="ARBA00005446"/>
    </source>
</evidence>
<evidence type="ECO:0000256" key="9">
    <source>
        <dbReference type="ARBA" id="ARBA00034617"/>
    </source>
</evidence>
<dbReference type="Gene3D" id="1.10.10.10">
    <property type="entry name" value="Winged helix-like DNA-binding domain superfamily/Winged helix DNA-binding domain"/>
    <property type="match status" value="1"/>
</dbReference>
<keyword evidence="2" id="KW-0479">Metal-binding</keyword>
<accession>A0A7W7NY54</accession>
<dbReference type="InterPro" id="IPR032284">
    <property type="entry name" value="RecQ_Zn-bd"/>
</dbReference>
<dbReference type="InterPro" id="IPR014001">
    <property type="entry name" value="Helicase_ATP-bd"/>
</dbReference>
<evidence type="ECO:0000256" key="8">
    <source>
        <dbReference type="ARBA" id="ARBA00023235"/>
    </source>
</evidence>
<dbReference type="AlphaFoldDB" id="A0A7W7NY54"/>
<reference evidence="15 16" key="1">
    <citation type="submission" date="2020-08" db="EMBL/GenBank/DDBJ databases">
        <title>Functional genomics of gut bacteria from endangered species of beetles.</title>
        <authorList>
            <person name="Carlos-Shanley C."/>
        </authorList>
    </citation>
    <scope>NUCLEOTIDE SEQUENCE [LARGE SCALE GENOMIC DNA]</scope>
    <source>
        <strain evidence="15 16">S00179</strain>
    </source>
</reference>
<dbReference type="InterPro" id="IPR011545">
    <property type="entry name" value="DEAD/DEAH_box_helicase_dom"/>
</dbReference>
<dbReference type="GO" id="GO:0043590">
    <property type="term" value="C:bacterial nucleoid"/>
    <property type="evidence" value="ECO:0007669"/>
    <property type="project" value="TreeGrafter"/>
</dbReference>
<evidence type="ECO:0000256" key="2">
    <source>
        <dbReference type="ARBA" id="ARBA00022723"/>
    </source>
</evidence>
<dbReference type="NCBIfam" id="TIGR00614">
    <property type="entry name" value="recQ_fam"/>
    <property type="match status" value="1"/>
</dbReference>
<keyword evidence="4 15" id="KW-0378">Hydrolase</keyword>
<dbReference type="SUPFAM" id="SSF52540">
    <property type="entry name" value="P-loop containing nucleoside triphosphate hydrolases"/>
    <property type="match status" value="1"/>
</dbReference>
<keyword evidence="8" id="KW-0413">Isomerase</keyword>
<dbReference type="InterPro" id="IPR027417">
    <property type="entry name" value="P-loop_NTPase"/>
</dbReference>
<evidence type="ECO:0000259" key="14">
    <source>
        <dbReference type="PROSITE" id="PS51194"/>
    </source>
</evidence>
<dbReference type="GO" id="GO:0043138">
    <property type="term" value="F:3'-5' DNA helicase activity"/>
    <property type="evidence" value="ECO:0007669"/>
    <property type="project" value="UniProtKB-EC"/>
</dbReference>
<feature type="domain" description="Helicase C-terminal" evidence="14">
    <location>
        <begin position="203"/>
        <end position="350"/>
    </location>
</feature>
<dbReference type="GO" id="GO:0005524">
    <property type="term" value="F:ATP binding"/>
    <property type="evidence" value="ECO:0007669"/>
    <property type="project" value="UniProtKB-KW"/>
</dbReference>
<dbReference type="SMART" id="SM00490">
    <property type="entry name" value="HELICc"/>
    <property type="match status" value="1"/>
</dbReference>
<evidence type="ECO:0000256" key="5">
    <source>
        <dbReference type="ARBA" id="ARBA00022806"/>
    </source>
</evidence>
<dbReference type="EMBL" id="JACHLI010000001">
    <property type="protein sequence ID" value="MBB4861338.1"/>
    <property type="molecule type" value="Genomic_DNA"/>
</dbReference>
<keyword evidence="5 15" id="KW-0347">Helicase</keyword>
<dbReference type="PROSITE" id="PS51194">
    <property type="entry name" value="HELICASE_CTER"/>
    <property type="match status" value="1"/>
</dbReference>
<dbReference type="InterPro" id="IPR036388">
    <property type="entry name" value="WH-like_DNA-bd_sf"/>
</dbReference>
<dbReference type="InterPro" id="IPR010997">
    <property type="entry name" value="HRDC-like_sf"/>
</dbReference>
<dbReference type="CDD" id="cd18794">
    <property type="entry name" value="SF2_C_RecQ"/>
    <property type="match status" value="1"/>
</dbReference>
<dbReference type="InterPro" id="IPR001650">
    <property type="entry name" value="Helicase_C-like"/>
</dbReference>
<evidence type="ECO:0000256" key="11">
    <source>
        <dbReference type="ARBA" id="ARBA00044535"/>
    </source>
</evidence>
<dbReference type="Proteomes" id="UP000566995">
    <property type="component" value="Unassembled WGS sequence"/>
</dbReference>
<dbReference type="GO" id="GO:0005737">
    <property type="term" value="C:cytoplasm"/>
    <property type="evidence" value="ECO:0007669"/>
    <property type="project" value="TreeGrafter"/>
</dbReference>
<dbReference type="SUPFAM" id="SSF47819">
    <property type="entry name" value="HRDC-like"/>
    <property type="match status" value="1"/>
</dbReference>
<dbReference type="GO" id="GO:0006281">
    <property type="term" value="P:DNA repair"/>
    <property type="evidence" value="ECO:0007669"/>
    <property type="project" value="TreeGrafter"/>
</dbReference>
<dbReference type="GO" id="GO:0030894">
    <property type="term" value="C:replisome"/>
    <property type="evidence" value="ECO:0007669"/>
    <property type="project" value="TreeGrafter"/>
</dbReference>
<dbReference type="GO" id="GO:0006310">
    <property type="term" value="P:DNA recombination"/>
    <property type="evidence" value="ECO:0007669"/>
    <property type="project" value="InterPro"/>
</dbReference>
<comment type="caution">
    <text evidence="15">The sequence shown here is derived from an EMBL/GenBank/DDBJ whole genome shotgun (WGS) entry which is preliminary data.</text>
</comment>
<dbReference type="GO" id="GO:0009378">
    <property type="term" value="F:four-way junction helicase activity"/>
    <property type="evidence" value="ECO:0007669"/>
    <property type="project" value="TreeGrafter"/>
</dbReference>
<proteinExistence type="inferred from homology"/>
<dbReference type="PANTHER" id="PTHR13710:SF105">
    <property type="entry name" value="ATP-DEPENDENT DNA HELICASE Q1"/>
    <property type="match status" value="1"/>
</dbReference>
<dbReference type="PROSITE" id="PS51192">
    <property type="entry name" value="HELICASE_ATP_BIND_1"/>
    <property type="match status" value="1"/>
</dbReference>
<keyword evidence="7" id="KW-0238">DNA-binding</keyword>
<evidence type="ECO:0000256" key="10">
    <source>
        <dbReference type="ARBA" id="ARBA00034808"/>
    </source>
</evidence>
<dbReference type="PANTHER" id="PTHR13710">
    <property type="entry name" value="DNA HELICASE RECQ FAMILY MEMBER"/>
    <property type="match status" value="1"/>
</dbReference>
<keyword evidence="6" id="KW-0067">ATP-binding</keyword>
<dbReference type="SMART" id="SM00487">
    <property type="entry name" value="DEXDc"/>
    <property type="match status" value="1"/>
</dbReference>
<feature type="domain" description="Helicase ATP-binding" evidence="13">
    <location>
        <begin position="4"/>
        <end position="177"/>
    </location>
</feature>
<dbReference type="Pfam" id="PF00271">
    <property type="entry name" value="Helicase_C"/>
    <property type="match status" value="1"/>
</dbReference>
<dbReference type="CDD" id="cd17920">
    <property type="entry name" value="DEXHc_RecQ"/>
    <property type="match status" value="1"/>
</dbReference>
<dbReference type="Gene3D" id="3.40.50.300">
    <property type="entry name" value="P-loop containing nucleotide triphosphate hydrolases"/>
    <property type="match status" value="2"/>
</dbReference>
<evidence type="ECO:0000259" key="13">
    <source>
        <dbReference type="PROSITE" id="PS51192"/>
    </source>
</evidence>
<evidence type="ECO:0000256" key="7">
    <source>
        <dbReference type="ARBA" id="ARBA00023125"/>
    </source>
</evidence>
<dbReference type="Pfam" id="PF00270">
    <property type="entry name" value="DEAD"/>
    <property type="match status" value="1"/>
</dbReference>
<dbReference type="GO" id="GO:0046872">
    <property type="term" value="F:metal ion binding"/>
    <property type="evidence" value="ECO:0007669"/>
    <property type="project" value="UniProtKB-KW"/>
</dbReference>
<evidence type="ECO:0000256" key="3">
    <source>
        <dbReference type="ARBA" id="ARBA00022741"/>
    </source>
</evidence>